<protein>
    <submittedName>
        <fullName evidence="4">TIGR01777 family protein</fullName>
    </submittedName>
</protein>
<dbReference type="Gene3D" id="3.40.50.720">
    <property type="entry name" value="NAD(P)-binding Rossmann-like Domain"/>
    <property type="match status" value="1"/>
</dbReference>
<keyword evidence="5" id="KW-1185">Reference proteome</keyword>
<accession>A0A399J6K8</accession>
<dbReference type="EMBL" id="QQXK01000037">
    <property type="protein sequence ID" value="RII41098.1"/>
    <property type="molecule type" value="Genomic_DNA"/>
</dbReference>
<dbReference type="InterPro" id="IPR023393">
    <property type="entry name" value="START-like_dom_sf"/>
</dbReference>
<dbReference type="InterPro" id="IPR013549">
    <property type="entry name" value="DUF1731"/>
</dbReference>
<sequence length="461" mass="50251">MSISTQQHLPFPATDVFDWFSRPGAFERLAPPWQPVHILSEAASLRDGEAVLRMPLGLRWVARHRPEGFRAGERFEDRPAAAGPRSWPLSLLPWEHIHEVMDDGAGGCVVSDRVTTPIPAVALRDMFDYRHRQLDDDLRAHARARRAGWESRTIAVTGASGLVGTALSAFLSTGGHRVLRLVRRQATRPDEIEWDPHQPDPRTLEGVEAVVHLAGEGIAGRFTHEHVRRVRESRVEPTRALARAAERAGVSTFVCASAIGFYGADRGDELLAEDATSPSAPRELLAGIVREWEAAAANAGGQMRVVNVRTGLVQSAAGGGLALIRRLGTLGLAGPLGPGTQWQSWISADDLVEVYHRALWDESLVGPVNAVAPHPVRQRDYARTLASVLHRPGVFPTPAWGPEIIFGSDGARELVLASQRVDDAALRARAHEFRFTDLESALRHTLGRARPAPGNPSPPGR</sequence>
<dbReference type="PANTHER" id="PTHR11092">
    <property type="entry name" value="SUGAR NUCLEOTIDE EPIMERASE RELATED"/>
    <property type="match status" value="1"/>
</dbReference>
<dbReference type="AlphaFoldDB" id="A0A399J6K8"/>
<dbReference type="RefSeq" id="WP_119425833.1">
    <property type="nucleotide sequence ID" value="NZ_QQXK01000037.1"/>
</dbReference>
<dbReference type="Proteomes" id="UP000265419">
    <property type="component" value="Unassembled WGS sequence"/>
</dbReference>
<comment type="similarity">
    <text evidence="1">Belongs to the NAD(P)-dependent epimerase/dehydratase family. SDR39U1 subfamily.</text>
</comment>
<evidence type="ECO:0000313" key="4">
    <source>
        <dbReference type="EMBL" id="RII41098.1"/>
    </source>
</evidence>
<dbReference type="InterPro" id="IPR001509">
    <property type="entry name" value="Epimerase_deHydtase"/>
</dbReference>
<evidence type="ECO:0000259" key="3">
    <source>
        <dbReference type="Pfam" id="PF08338"/>
    </source>
</evidence>
<dbReference type="NCBIfam" id="TIGR01777">
    <property type="entry name" value="yfcH"/>
    <property type="match status" value="1"/>
</dbReference>
<dbReference type="Pfam" id="PF01370">
    <property type="entry name" value="Epimerase"/>
    <property type="match status" value="1"/>
</dbReference>
<dbReference type="PANTHER" id="PTHR11092:SF0">
    <property type="entry name" value="EPIMERASE FAMILY PROTEIN SDR39U1"/>
    <property type="match status" value="1"/>
</dbReference>
<name>A0A399J6K8_9MICC</name>
<proteinExistence type="inferred from homology"/>
<dbReference type="Gene3D" id="3.30.530.20">
    <property type="match status" value="1"/>
</dbReference>
<reference evidence="4 5" key="1">
    <citation type="submission" date="2018-07" db="EMBL/GenBank/DDBJ databases">
        <title>Arthrobacter sp. nov., isolated from raw cow's milk with high bacterial count.</title>
        <authorList>
            <person name="Hahne J."/>
            <person name="Isele D."/>
            <person name="Lipski A."/>
        </authorList>
    </citation>
    <scope>NUCLEOTIDE SEQUENCE [LARGE SCALE GENOMIC DNA]</scope>
    <source>
        <strain evidence="4 5">JZ R-35</strain>
    </source>
</reference>
<dbReference type="InterPro" id="IPR036291">
    <property type="entry name" value="NAD(P)-bd_dom_sf"/>
</dbReference>
<feature type="domain" description="DUF1731" evidence="3">
    <location>
        <begin position="397"/>
        <end position="444"/>
    </location>
</feature>
<evidence type="ECO:0000259" key="2">
    <source>
        <dbReference type="Pfam" id="PF01370"/>
    </source>
</evidence>
<organism evidence="4 5">
    <name type="scientific">Galactobacter valiniphilus</name>
    <dbReference type="NCBI Taxonomy" id="2676122"/>
    <lineage>
        <taxon>Bacteria</taxon>
        <taxon>Bacillati</taxon>
        <taxon>Actinomycetota</taxon>
        <taxon>Actinomycetes</taxon>
        <taxon>Micrococcales</taxon>
        <taxon>Micrococcaceae</taxon>
        <taxon>Galactobacter</taxon>
    </lineage>
</organism>
<dbReference type="SUPFAM" id="SSF55961">
    <property type="entry name" value="Bet v1-like"/>
    <property type="match status" value="1"/>
</dbReference>
<evidence type="ECO:0000313" key="5">
    <source>
        <dbReference type="Proteomes" id="UP000265419"/>
    </source>
</evidence>
<feature type="domain" description="NAD-dependent epimerase/dehydratase" evidence="2">
    <location>
        <begin position="154"/>
        <end position="359"/>
    </location>
</feature>
<comment type="caution">
    <text evidence="4">The sequence shown here is derived from an EMBL/GenBank/DDBJ whole genome shotgun (WGS) entry which is preliminary data.</text>
</comment>
<gene>
    <name evidence="4" type="ORF">DWB68_14490</name>
</gene>
<dbReference type="SUPFAM" id="SSF51735">
    <property type="entry name" value="NAD(P)-binding Rossmann-fold domains"/>
    <property type="match status" value="1"/>
</dbReference>
<evidence type="ECO:0000256" key="1">
    <source>
        <dbReference type="ARBA" id="ARBA00009353"/>
    </source>
</evidence>
<dbReference type="InterPro" id="IPR010099">
    <property type="entry name" value="SDR39U1"/>
</dbReference>
<dbReference type="Pfam" id="PF08338">
    <property type="entry name" value="DUF1731"/>
    <property type="match status" value="1"/>
</dbReference>